<keyword evidence="3" id="KW-1185">Reference proteome</keyword>
<protein>
    <recommendedName>
        <fullName evidence="4">DUF2484 family protein</fullName>
    </recommendedName>
</protein>
<accession>A0A1G7DIZ7</accession>
<dbReference type="InterPro" id="IPR018919">
    <property type="entry name" value="DUF2484"/>
</dbReference>
<feature type="transmembrane region" description="Helical" evidence="1">
    <location>
        <begin position="45"/>
        <end position="69"/>
    </location>
</feature>
<keyword evidence="1" id="KW-0472">Membrane</keyword>
<dbReference type="Proteomes" id="UP000198922">
    <property type="component" value="Unassembled WGS sequence"/>
</dbReference>
<proteinExistence type="predicted"/>
<evidence type="ECO:0000256" key="1">
    <source>
        <dbReference type="SAM" id="Phobius"/>
    </source>
</evidence>
<evidence type="ECO:0000313" key="3">
    <source>
        <dbReference type="Proteomes" id="UP000198922"/>
    </source>
</evidence>
<reference evidence="3" key="1">
    <citation type="submission" date="2016-10" db="EMBL/GenBank/DDBJ databases">
        <authorList>
            <person name="Varghese N."/>
            <person name="Submissions S."/>
        </authorList>
    </citation>
    <scope>NUCLEOTIDE SEQUENCE [LARGE SCALE GENOMIC DNA]</scope>
    <source>
        <strain evidence="3">DSM 21424</strain>
    </source>
</reference>
<dbReference type="Pfam" id="PF10658">
    <property type="entry name" value="DUF2484"/>
    <property type="match status" value="1"/>
</dbReference>
<dbReference type="AlphaFoldDB" id="A0A1G7DIZ7"/>
<dbReference type="STRING" id="521013.SAMN04488567_1962"/>
<keyword evidence="1" id="KW-1133">Transmembrane helix</keyword>
<sequence>MSGVDVLPLAAACLWLIAANLAAMLPARGRCSLRCVALMFTGVPLLGWATFSLGPVAGVLLLAAGATLLREQLVRAAQPFDDRSPE</sequence>
<dbReference type="EMBL" id="FNAT01000002">
    <property type="protein sequence ID" value="SDE51479.1"/>
    <property type="molecule type" value="Genomic_DNA"/>
</dbReference>
<evidence type="ECO:0000313" key="2">
    <source>
        <dbReference type="EMBL" id="SDE51479.1"/>
    </source>
</evidence>
<name>A0A1G7DIZ7_9RHOB</name>
<organism evidence="2 3">
    <name type="scientific">Limimaricola pyoseonensis</name>
    <dbReference type="NCBI Taxonomy" id="521013"/>
    <lineage>
        <taxon>Bacteria</taxon>
        <taxon>Pseudomonadati</taxon>
        <taxon>Pseudomonadota</taxon>
        <taxon>Alphaproteobacteria</taxon>
        <taxon>Rhodobacterales</taxon>
        <taxon>Paracoccaceae</taxon>
        <taxon>Limimaricola</taxon>
    </lineage>
</organism>
<dbReference type="RefSeq" id="WP_090111412.1">
    <property type="nucleotide sequence ID" value="NZ_FNAT01000002.1"/>
</dbReference>
<evidence type="ECO:0008006" key="4">
    <source>
        <dbReference type="Google" id="ProtNLM"/>
    </source>
</evidence>
<dbReference type="OrthoDB" id="7862849at2"/>
<keyword evidence="1" id="KW-0812">Transmembrane</keyword>
<gene>
    <name evidence="2" type="ORF">SAMN04488567_1962</name>
</gene>